<dbReference type="GO" id="GO:0046872">
    <property type="term" value="F:metal ion binding"/>
    <property type="evidence" value="ECO:0007669"/>
    <property type="project" value="UniProtKB-KW"/>
</dbReference>
<evidence type="ECO:0000256" key="6">
    <source>
        <dbReference type="ARBA" id="ARBA00022723"/>
    </source>
</evidence>
<keyword evidence="6 14" id="KW-0479">Metal-binding</keyword>
<dbReference type="SFLD" id="SFLDS00003">
    <property type="entry name" value="Haloacid_Dehalogenase"/>
    <property type="match status" value="1"/>
</dbReference>
<dbReference type="PROSITE" id="PS01229">
    <property type="entry name" value="COF_2"/>
    <property type="match status" value="1"/>
</dbReference>
<evidence type="ECO:0000256" key="14">
    <source>
        <dbReference type="RuleBase" id="RU362081"/>
    </source>
</evidence>
<dbReference type="AlphaFoldDB" id="A0A323T8H4"/>
<keyword evidence="13 14" id="KW-0472">Membrane</keyword>
<evidence type="ECO:0000256" key="2">
    <source>
        <dbReference type="ARBA" id="ARBA00006024"/>
    </source>
</evidence>
<dbReference type="PROSITE" id="PS00154">
    <property type="entry name" value="ATPASE_E1_E2"/>
    <property type="match status" value="1"/>
</dbReference>
<dbReference type="GO" id="GO:0005886">
    <property type="term" value="C:plasma membrane"/>
    <property type="evidence" value="ECO:0007669"/>
    <property type="project" value="UniProtKB-SubCell"/>
</dbReference>
<dbReference type="InterPro" id="IPR008250">
    <property type="entry name" value="ATPase_P-typ_transduc_dom_A_sf"/>
</dbReference>
<dbReference type="Pfam" id="PF00122">
    <property type="entry name" value="E1-E2_ATPase"/>
    <property type="match status" value="1"/>
</dbReference>
<evidence type="ECO:0000256" key="5">
    <source>
        <dbReference type="ARBA" id="ARBA00022692"/>
    </source>
</evidence>
<dbReference type="Gene3D" id="2.70.150.10">
    <property type="entry name" value="Calcium-transporting ATPase, cytoplasmic transduction domain A"/>
    <property type="match status" value="1"/>
</dbReference>
<dbReference type="NCBIfam" id="TIGR01512">
    <property type="entry name" value="ATPase-IB2_Cd"/>
    <property type="match status" value="1"/>
</dbReference>
<evidence type="ECO:0000256" key="13">
    <source>
        <dbReference type="ARBA" id="ARBA00023136"/>
    </source>
</evidence>
<dbReference type="InterPro" id="IPR044492">
    <property type="entry name" value="P_typ_ATPase_HD_dom"/>
</dbReference>
<evidence type="ECO:0000256" key="8">
    <source>
        <dbReference type="ARBA" id="ARBA00022840"/>
    </source>
</evidence>
<dbReference type="Gene3D" id="3.40.1110.10">
    <property type="entry name" value="Calcium-transporting ATPase, cytoplasmic domain N"/>
    <property type="match status" value="1"/>
</dbReference>
<keyword evidence="9" id="KW-0460">Magnesium</keyword>
<feature type="transmembrane region" description="Helical" evidence="14">
    <location>
        <begin position="21"/>
        <end position="43"/>
    </location>
</feature>
<dbReference type="Proteomes" id="UP000248214">
    <property type="component" value="Unassembled WGS sequence"/>
</dbReference>
<name>A0A323T8H4_9BACI</name>
<evidence type="ECO:0000313" key="17">
    <source>
        <dbReference type="Proteomes" id="UP000248214"/>
    </source>
</evidence>
<dbReference type="InterPro" id="IPR023298">
    <property type="entry name" value="ATPase_P-typ_TM_dom_sf"/>
</dbReference>
<evidence type="ECO:0000256" key="4">
    <source>
        <dbReference type="ARBA" id="ARBA00022553"/>
    </source>
</evidence>
<dbReference type="InterPro" id="IPR018303">
    <property type="entry name" value="ATPase_P-typ_P_site"/>
</dbReference>
<dbReference type="OrthoDB" id="9813266at2"/>
<comment type="caution">
    <text evidence="16">The sequence shown here is derived from an EMBL/GenBank/DDBJ whole genome shotgun (WGS) entry which is preliminary data.</text>
</comment>
<evidence type="ECO:0000256" key="12">
    <source>
        <dbReference type="ARBA" id="ARBA00023065"/>
    </source>
</evidence>
<keyword evidence="5 14" id="KW-0812">Transmembrane</keyword>
<keyword evidence="17" id="KW-1185">Reference proteome</keyword>
<keyword evidence="10" id="KW-1278">Translocase</keyword>
<accession>A0A323T8H4</accession>
<evidence type="ECO:0000256" key="1">
    <source>
        <dbReference type="ARBA" id="ARBA00004651"/>
    </source>
</evidence>
<feature type="transmembrane region" description="Helical" evidence="14">
    <location>
        <begin position="55"/>
        <end position="75"/>
    </location>
</feature>
<keyword evidence="4" id="KW-0597">Phosphoprotein</keyword>
<dbReference type="PRINTS" id="PR00941">
    <property type="entry name" value="CDATPASE"/>
</dbReference>
<proteinExistence type="inferred from homology"/>
<dbReference type="InterPro" id="IPR027256">
    <property type="entry name" value="P-typ_ATPase_IB"/>
</dbReference>
<dbReference type="FunFam" id="2.70.150.10:FF:000002">
    <property type="entry name" value="Copper-transporting ATPase 1, putative"/>
    <property type="match status" value="1"/>
</dbReference>
<feature type="domain" description="P-type ATPase A" evidence="15">
    <location>
        <begin position="144"/>
        <end position="242"/>
    </location>
</feature>
<evidence type="ECO:0000313" key="16">
    <source>
        <dbReference type="EMBL" id="PYZ91586.1"/>
    </source>
</evidence>
<dbReference type="Pfam" id="PF00702">
    <property type="entry name" value="Hydrolase"/>
    <property type="match status" value="1"/>
</dbReference>
<dbReference type="Gene3D" id="3.40.50.1000">
    <property type="entry name" value="HAD superfamily/HAD-like"/>
    <property type="match status" value="1"/>
</dbReference>
<evidence type="ECO:0000256" key="10">
    <source>
        <dbReference type="ARBA" id="ARBA00022967"/>
    </source>
</evidence>
<evidence type="ECO:0000256" key="11">
    <source>
        <dbReference type="ARBA" id="ARBA00022989"/>
    </source>
</evidence>
<dbReference type="SUPFAM" id="SSF81653">
    <property type="entry name" value="Calcium ATPase, transduction domain A"/>
    <property type="match status" value="1"/>
</dbReference>
<keyword evidence="12" id="KW-0406">Ion transport</keyword>
<dbReference type="PANTHER" id="PTHR43079:SF1">
    <property type="entry name" value="CADMIUM_ZINC-TRANSPORTING ATPASE HMA1, CHLOROPLASTIC-RELATED"/>
    <property type="match status" value="1"/>
</dbReference>
<feature type="transmembrane region" description="Helical" evidence="14">
    <location>
        <begin position="289"/>
        <end position="313"/>
    </location>
</feature>
<feature type="transmembrane region" description="Helical" evidence="14">
    <location>
        <begin position="87"/>
        <end position="104"/>
    </location>
</feature>
<evidence type="ECO:0000259" key="15">
    <source>
        <dbReference type="Pfam" id="PF00122"/>
    </source>
</evidence>
<dbReference type="PRINTS" id="PR00119">
    <property type="entry name" value="CATATPASE"/>
</dbReference>
<dbReference type="SFLD" id="SFLDG00002">
    <property type="entry name" value="C1.7:_P-type_atpase_like"/>
    <property type="match status" value="1"/>
</dbReference>
<keyword evidence="7 14" id="KW-0547">Nucleotide-binding</keyword>
<evidence type="ECO:0000256" key="3">
    <source>
        <dbReference type="ARBA" id="ARBA00022448"/>
    </source>
</evidence>
<dbReference type="EMBL" id="PDOD01000006">
    <property type="protein sequence ID" value="PYZ91586.1"/>
    <property type="molecule type" value="Genomic_DNA"/>
</dbReference>
<dbReference type="GO" id="GO:0019829">
    <property type="term" value="F:ATPase-coupled monoatomic cation transmembrane transporter activity"/>
    <property type="evidence" value="ECO:0007669"/>
    <property type="project" value="InterPro"/>
</dbReference>
<feature type="transmembrane region" description="Helical" evidence="14">
    <location>
        <begin position="262"/>
        <end position="283"/>
    </location>
</feature>
<sequence>MEGKRRATPFLLKHAKQSCPLLSFLSTHRQLIMALAGGGFLIAGYLTERGDGPTVALLAMIFYVLSYGVGGFYKAKEGLVDFIQDRSLNVEVLMILAAIGAASIGYWNEGAILIFIFSLSGAMETYTWQKSEKDLSALVKLAPLEASRLIRDEEIQTVSVDDLRIGDHILIRNGERVPADGIVIRGETSIDESTITGESIPVHKSMKDEVFNGTMNGRGSIIVEVTKENANSLFQKMIRLVEQAKSSRPPAQQFIEKVEGPYVITVLMVVALMLTVPPFLFGAPFQETFYRAMVLLVVASPCAVVASVMPALLSAISNGARRGVLMKGGTYLEQLSKTQAIAFDKTGTITKGNPGVTDVYVVEETKKEEVLNCAVSIERQSNHPLAKAIVHYGKKQGLKGSELIKSSEDITGYGVKAVIGEDRWIIGNWNMMIQQVDSEVSPFYSSIDEQRKAWQSQGKTVVYIAKNDEIVAMVGIKDDIRPEAKELITDLHKLGIKTIMITGDHEMTAASIAAEAGLDDWVSHCLPEKKVEEIDRLKEKYGSVVMVGDGVNDAPAMAKADIGIAMGSGTDVAIDTADMVLMKSDLEKISSTFQLSGRLNRVVKQNLVFSVSVILLLIAANFAQQLSLPLGVIGHEGSTILVILNGLRLLR</sequence>
<keyword evidence="8 14" id="KW-0067">ATP-binding</keyword>
<dbReference type="GO" id="GO:0016887">
    <property type="term" value="F:ATP hydrolysis activity"/>
    <property type="evidence" value="ECO:0007669"/>
    <property type="project" value="InterPro"/>
</dbReference>
<dbReference type="RefSeq" id="WP_110611775.1">
    <property type="nucleotide sequence ID" value="NZ_PDOD01000006.1"/>
</dbReference>
<dbReference type="GO" id="GO:0005524">
    <property type="term" value="F:ATP binding"/>
    <property type="evidence" value="ECO:0007669"/>
    <property type="project" value="UniProtKB-UniRule"/>
</dbReference>
<dbReference type="InterPro" id="IPR036412">
    <property type="entry name" value="HAD-like_sf"/>
</dbReference>
<keyword evidence="14" id="KW-1003">Cell membrane</keyword>
<protein>
    <submittedName>
        <fullName evidence="16">Cadmium-translocating P-type ATPase</fullName>
    </submittedName>
</protein>
<organism evidence="16 17">
    <name type="scientific">Salipaludibacillus keqinensis</name>
    <dbReference type="NCBI Taxonomy" id="2045207"/>
    <lineage>
        <taxon>Bacteria</taxon>
        <taxon>Bacillati</taxon>
        <taxon>Bacillota</taxon>
        <taxon>Bacilli</taxon>
        <taxon>Bacillales</taxon>
        <taxon>Bacillaceae</taxon>
    </lineage>
</organism>
<dbReference type="NCBIfam" id="TIGR01494">
    <property type="entry name" value="ATPase_P-type"/>
    <property type="match status" value="1"/>
</dbReference>
<dbReference type="PANTHER" id="PTHR43079">
    <property type="entry name" value="PROBABLE CADMIUM/ZINC-TRANSPORTING ATPASE HMA1"/>
    <property type="match status" value="1"/>
</dbReference>
<dbReference type="InterPro" id="IPR059000">
    <property type="entry name" value="ATPase_P-type_domA"/>
</dbReference>
<dbReference type="InterPro" id="IPR051949">
    <property type="entry name" value="Cation_Transport_ATPase"/>
</dbReference>
<evidence type="ECO:0000256" key="7">
    <source>
        <dbReference type="ARBA" id="ARBA00022741"/>
    </source>
</evidence>
<evidence type="ECO:0000256" key="9">
    <source>
        <dbReference type="ARBA" id="ARBA00022842"/>
    </source>
</evidence>
<dbReference type="SUPFAM" id="SSF81665">
    <property type="entry name" value="Calcium ATPase, transmembrane domain M"/>
    <property type="match status" value="1"/>
</dbReference>
<dbReference type="InterPro" id="IPR001757">
    <property type="entry name" value="P_typ_ATPase"/>
</dbReference>
<keyword evidence="11 14" id="KW-1133">Transmembrane helix</keyword>
<keyword evidence="3" id="KW-0813">Transport</keyword>
<comment type="subcellular location">
    <subcellularLocation>
        <location evidence="1">Cell membrane</location>
        <topology evidence="1">Multi-pass membrane protein</topology>
    </subcellularLocation>
</comment>
<dbReference type="SUPFAM" id="SSF56784">
    <property type="entry name" value="HAD-like"/>
    <property type="match status" value="1"/>
</dbReference>
<dbReference type="InterPro" id="IPR023299">
    <property type="entry name" value="ATPase_P-typ_cyto_dom_N"/>
</dbReference>
<dbReference type="NCBIfam" id="TIGR01525">
    <property type="entry name" value="ATPase-IB_hvy"/>
    <property type="match status" value="1"/>
</dbReference>
<dbReference type="InterPro" id="IPR023214">
    <property type="entry name" value="HAD_sf"/>
</dbReference>
<dbReference type="CDD" id="cd07551">
    <property type="entry name" value="P-type_ATPase_HM_ZosA_PfeT-like"/>
    <property type="match status" value="1"/>
</dbReference>
<dbReference type="SFLD" id="SFLDF00027">
    <property type="entry name" value="p-type_atpase"/>
    <property type="match status" value="1"/>
</dbReference>
<comment type="similarity">
    <text evidence="2 14">Belongs to the cation transport ATPase (P-type) (TC 3.A.3) family. Type IB subfamily.</text>
</comment>
<reference evidence="16 17" key="1">
    <citation type="submission" date="2017-10" db="EMBL/GenBank/DDBJ databases">
        <title>Bacillus sp. nov., a halophilic bacterium isolated from a Keqin Lake.</title>
        <authorList>
            <person name="Wang H."/>
        </authorList>
    </citation>
    <scope>NUCLEOTIDE SEQUENCE [LARGE SCALE GENOMIC DNA]</scope>
    <source>
        <strain evidence="16 17">KQ-12</strain>
    </source>
</reference>
<gene>
    <name evidence="16" type="primary">cadA</name>
    <name evidence="16" type="ORF">CR194_18295</name>
</gene>